<dbReference type="GO" id="GO:0008610">
    <property type="term" value="P:lipid biosynthetic process"/>
    <property type="evidence" value="ECO:0007669"/>
    <property type="project" value="TreeGrafter"/>
</dbReference>
<dbReference type="RefSeq" id="WP_101836201.1">
    <property type="nucleotide sequence ID" value="NZ_FZMO01000555.1"/>
</dbReference>
<name>A0A2I2L1Y1_9ACTN</name>
<feature type="domain" description="Thioesterase TesA-like" evidence="3">
    <location>
        <begin position="23"/>
        <end position="250"/>
    </location>
</feature>
<organism evidence="4 5">
    <name type="scientific">Frankia canadensis</name>
    <dbReference type="NCBI Taxonomy" id="1836972"/>
    <lineage>
        <taxon>Bacteria</taxon>
        <taxon>Bacillati</taxon>
        <taxon>Actinomycetota</taxon>
        <taxon>Actinomycetes</taxon>
        <taxon>Frankiales</taxon>
        <taxon>Frankiaceae</taxon>
        <taxon>Frankia</taxon>
    </lineage>
</organism>
<dbReference type="SUPFAM" id="SSF53474">
    <property type="entry name" value="alpha/beta-Hydrolases"/>
    <property type="match status" value="1"/>
</dbReference>
<gene>
    <name evidence="4" type="ORF">FRACA_870008</name>
</gene>
<dbReference type="AlphaFoldDB" id="A0A2I2L1Y1"/>
<dbReference type="InterPro" id="IPR020802">
    <property type="entry name" value="TesA-like"/>
</dbReference>
<sequence>MSSEADLWLRRFQPGPADGPRLLCFPHAGGSASYFVPLARALSPVAEVLSVQYPGRQDRRAEPPFTAIAPLADALAEVISGLNDRPLAFFGHSMGAIVAFEVTRRLAASATAGRTVPEPFVLLASGRRAPSALRDESYHRLDHDAFVAEMGTLGGTDPRILAEPELVEMIVPPTRADYQAIETYVPTDDAVISTPIILMIGDEDPRVTTPEAELWRKHTTGTCDLRLFPGGHFYLLDQAPAVITTISDALAAAAHPA</sequence>
<evidence type="ECO:0000313" key="5">
    <source>
        <dbReference type="Proteomes" id="UP000234331"/>
    </source>
</evidence>
<dbReference type="EMBL" id="FZMO01000555">
    <property type="protein sequence ID" value="SNQ51933.1"/>
    <property type="molecule type" value="Genomic_DNA"/>
</dbReference>
<dbReference type="InterPro" id="IPR012223">
    <property type="entry name" value="TEII"/>
</dbReference>
<evidence type="ECO:0000256" key="1">
    <source>
        <dbReference type="ARBA" id="ARBA00007169"/>
    </source>
</evidence>
<dbReference type="PANTHER" id="PTHR11487">
    <property type="entry name" value="THIOESTERASE"/>
    <property type="match status" value="1"/>
</dbReference>
<dbReference type="Gene3D" id="3.40.50.1820">
    <property type="entry name" value="alpha/beta hydrolase"/>
    <property type="match status" value="1"/>
</dbReference>
<reference evidence="4 5" key="1">
    <citation type="submission" date="2017-06" db="EMBL/GenBank/DDBJ databases">
        <authorList>
            <person name="Kim H.J."/>
            <person name="Triplett B.A."/>
        </authorList>
    </citation>
    <scope>NUCLEOTIDE SEQUENCE [LARGE SCALE GENOMIC DNA]</scope>
    <source>
        <strain evidence="4">FRACA_ARgP5</strain>
    </source>
</reference>
<accession>A0A2I2L1Y1</accession>
<dbReference type="SMART" id="SM00824">
    <property type="entry name" value="PKS_TE"/>
    <property type="match status" value="1"/>
</dbReference>
<dbReference type="InterPro" id="IPR001031">
    <property type="entry name" value="Thioesterase"/>
</dbReference>
<keyword evidence="2 4" id="KW-0378">Hydrolase</keyword>
<dbReference type="OrthoDB" id="8480037at2"/>
<dbReference type="Proteomes" id="UP000234331">
    <property type="component" value="Unassembled WGS sequence"/>
</dbReference>
<proteinExistence type="inferred from homology"/>
<protein>
    <submittedName>
        <fullName evidence="4">Oleoyl-ACP hydrolase</fullName>
    </submittedName>
</protein>
<dbReference type="Pfam" id="PF00975">
    <property type="entry name" value="Thioesterase"/>
    <property type="match status" value="1"/>
</dbReference>
<evidence type="ECO:0000256" key="2">
    <source>
        <dbReference type="ARBA" id="ARBA00022801"/>
    </source>
</evidence>
<dbReference type="GO" id="GO:0016787">
    <property type="term" value="F:hydrolase activity"/>
    <property type="evidence" value="ECO:0007669"/>
    <property type="project" value="UniProtKB-KW"/>
</dbReference>
<evidence type="ECO:0000313" key="4">
    <source>
        <dbReference type="EMBL" id="SNQ51933.1"/>
    </source>
</evidence>
<evidence type="ECO:0000259" key="3">
    <source>
        <dbReference type="SMART" id="SM00824"/>
    </source>
</evidence>
<dbReference type="PANTHER" id="PTHR11487:SF0">
    <property type="entry name" value="S-ACYL FATTY ACID SYNTHASE THIOESTERASE, MEDIUM CHAIN"/>
    <property type="match status" value="1"/>
</dbReference>
<keyword evidence="5" id="KW-1185">Reference proteome</keyword>
<dbReference type="InterPro" id="IPR029058">
    <property type="entry name" value="AB_hydrolase_fold"/>
</dbReference>
<comment type="similarity">
    <text evidence="1">Belongs to the thioesterase family.</text>
</comment>